<reference evidence="2" key="1">
    <citation type="journal article" date="2008" name="BMC Genomics">
        <title>A conifer genomics resource of 200,000 spruce (Picea spp.) ESTs and 6,464 high-quality, sequence-finished full-length cDNAs for Sitka spruce (Picea sitchensis).</title>
        <authorList>
            <person name="Ralph S.G."/>
            <person name="Chun H.J."/>
            <person name="Kolosova N."/>
            <person name="Cooper D."/>
            <person name="Oddy C."/>
            <person name="Ritland C.E."/>
            <person name="Kirkpatrick R."/>
            <person name="Moore R."/>
            <person name="Barber S."/>
            <person name="Holt R.A."/>
            <person name="Jones S.J."/>
            <person name="Marra M.A."/>
            <person name="Douglas C.J."/>
            <person name="Ritland K."/>
            <person name="Bohlmann J."/>
        </authorList>
    </citation>
    <scope>NUCLEOTIDE SEQUENCE</scope>
    <source>
        <tissue evidence="2">Green portion of the leader tissue</tissue>
    </source>
</reference>
<protein>
    <submittedName>
        <fullName evidence="2">Uncharacterized protein</fullName>
    </submittedName>
</protein>
<feature type="transmembrane region" description="Helical" evidence="1">
    <location>
        <begin position="46"/>
        <end position="65"/>
    </location>
</feature>
<organism evidence="2">
    <name type="scientific">Picea sitchensis</name>
    <name type="common">Sitka spruce</name>
    <name type="synonym">Pinus sitchensis</name>
    <dbReference type="NCBI Taxonomy" id="3332"/>
    <lineage>
        <taxon>Eukaryota</taxon>
        <taxon>Viridiplantae</taxon>
        <taxon>Streptophyta</taxon>
        <taxon>Embryophyta</taxon>
        <taxon>Tracheophyta</taxon>
        <taxon>Spermatophyta</taxon>
        <taxon>Pinopsida</taxon>
        <taxon>Pinidae</taxon>
        <taxon>Conifers I</taxon>
        <taxon>Pinales</taxon>
        <taxon>Pinaceae</taxon>
        <taxon>Picea</taxon>
    </lineage>
</organism>
<evidence type="ECO:0000313" key="2">
    <source>
        <dbReference type="EMBL" id="ABK21063.1"/>
    </source>
</evidence>
<dbReference type="EMBL" id="EF081677">
    <property type="protein sequence ID" value="ABK21063.1"/>
    <property type="molecule type" value="mRNA"/>
</dbReference>
<dbReference type="AlphaFoldDB" id="A9NKA2"/>
<keyword evidence="1" id="KW-0812">Transmembrane</keyword>
<keyword evidence="1" id="KW-1133">Transmembrane helix</keyword>
<sequence length="66" mass="7925">MWRINWFVCVWILLLLLLCTIGYDWLHASVILLWIHGLHMLWLLPNAGNCWIPVFFTFCSPYIPIH</sequence>
<keyword evidence="1" id="KW-0472">Membrane</keyword>
<evidence type="ECO:0000256" key="1">
    <source>
        <dbReference type="SAM" id="Phobius"/>
    </source>
</evidence>
<proteinExistence type="evidence at transcript level"/>
<accession>A9NKA2</accession>
<name>A9NKA2_PICSI</name>